<dbReference type="EMBL" id="NPHW01002316">
    <property type="protein sequence ID" value="OXV11747.1"/>
    <property type="molecule type" value="Genomic_DNA"/>
</dbReference>
<evidence type="ECO:0000256" key="1">
    <source>
        <dbReference type="ARBA" id="ARBA00004141"/>
    </source>
</evidence>
<keyword evidence="4 7" id="KW-0472">Membrane</keyword>
<comment type="subcellular location">
    <subcellularLocation>
        <location evidence="1">Membrane</location>
        <topology evidence="1">Multi-pass membrane protein</topology>
    </subcellularLocation>
</comment>
<feature type="region of interest" description="Disordered" evidence="6">
    <location>
        <begin position="120"/>
        <end position="154"/>
    </location>
</feature>
<dbReference type="PANTHER" id="PTHR33048:SF165">
    <property type="entry name" value="INTEGRAL MEMBRANE PROTEIN"/>
    <property type="match status" value="1"/>
</dbReference>
<evidence type="ECO:0000256" key="4">
    <source>
        <dbReference type="ARBA" id="ARBA00023136"/>
    </source>
</evidence>
<evidence type="ECO:0000313" key="10">
    <source>
        <dbReference type="Proteomes" id="UP000243515"/>
    </source>
</evidence>
<dbReference type="GO" id="GO:0016020">
    <property type="term" value="C:membrane"/>
    <property type="evidence" value="ECO:0007669"/>
    <property type="project" value="UniProtKB-SubCell"/>
</dbReference>
<gene>
    <name evidence="9" type="ORF">Egran_00492</name>
</gene>
<evidence type="ECO:0000313" key="9">
    <source>
        <dbReference type="EMBL" id="OXV11747.1"/>
    </source>
</evidence>
<dbReference type="InterPro" id="IPR052337">
    <property type="entry name" value="SAT4-like"/>
</dbReference>
<evidence type="ECO:0000259" key="8">
    <source>
        <dbReference type="Pfam" id="PF20684"/>
    </source>
</evidence>
<evidence type="ECO:0000256" key="3">
    <source>
        <dbReference type="ARBA" id="ARBA00022989"/>
    </source>
</evidence>
<accession>A0A232M6L5</accession>
<evidence type="ECO:0000256" key="7">
    <source>
        <dbReference type="SAM" id="Phobius"/>
    </source>
</evidence>
<protein>
    <recommendedName>
        <fullName evidence="8">Rhodopsin domain-containing protein</fullName>
    </recommendedName>
</protein>
<keyword evidence="10" id="KW-1185">Reference proteome</keyword>
<feature type="transmembrane region" description="Helical" evidence="7">
    <location>
        <begin position="87"/>
        <end position="109"/>
    </location>
</feature>
<dbReference type="AlphaFoldDB" id="A0A232M6L5"/>
<dbReference type="Pfam" id="PF20684">
    <property type="entry name" value="Fung_rhodopsin"/>
    <property type="match status" value="1"/>
</dbReference>
<dbReference type="OrthoDB" id="3934549at2759"/>
<name>A0A232M6L5_9EURO</name>
<evidence type="ECO:0000256" key="6">
    <source>
        <dbReference type="SAM" id="MobiDB-lite"/>
    </source>
</evidence>
<proteinExistence type="inferred from homology"/>
<feature type="transmembrane region" description="Helical" evidence="7">
    <location>
        <begin position="43"/>
        <end position="67"/>
    </location>
</feature>
<dbReference type="Proteomes" id="UP000243515">
    <property type="component" value="Unassembled WGS sequence"/>
</dbReference>
<feature type="compositionally biased region" description="Basic and acidic residues" evidence="6">
    <location>
        <begin position="126"/>
        <end position="136"/>
    </location>
</feature>
<feature type="domain" description="Rhodopsin" evidence="8">
    <location>
        <begin position="6"/>
        <end position="105"/>
    </location>
</feature>
<comment type="caution">
    <text evidence="9">The sequence shown here is derived from an EMBL/GenBank/DDBJ whole genome shotgun (WGS) entry which is preliminary data.</text>
</comment>
<keyword evidence="3 7" id="KW-1133">Transmembrane helix</keyword>
<evidence type="ECO:0000256" key="5">
    <source>
        <dbReference type="ARBA" id="ARBA00038359"/>
    </source>
</evidence>
<organism evidence="9 10">
    <name type="scientific">Elaphomyces granulatus</name>
    <dbReference type="NCBI Taxonomy" id="519963"/>
    <lineage>
        <taxon>Eukaryota</taxon>
        <taxon>Fungi</taxon>
        <taxon>Dikarya</taxon>
        <taxon>Ascomycota</taxon>
        <taxon>Pezizomycotina</taxon>
        <taxon>Eurotiomycetes</taxon>
        <taxon>Eurotiomycetidae</taxon>
        <taxon>Eurotiales</taxon>
        <taxon>Elaphomycetaceae</taxon>
        <taxon>Elaphomyces</taxon>
    </lineage>
</organism>
<comment type="similarity">
    <text evidence="5">Belongs to the SAT4 family.</text>
</comment>
<dbReference type="InterPro" id="IPR049326">
    <property type="entry name" value="Rhodopsin_dom_fungi"/>
</dbReference>
<evidence type="ECO:0000256" key="2">
    <source>
        <dbReference type="ARBA" id="ARBA00022692"/>
    </source>
</evidence>
<keyword evidence="2 7" id="KW-0812">Transmembrane</keyword>
<reference evidence="9 10" key="1">
    <citation type="journal article" date="2015" name="Environ. Microbiol.">
        <title>Metagenome sequence of Elaphomyces granulatus from sporocarp tissue reveals Ascomycota ectomycorrhizal fingerprints of genome expansion and a Proteobacteria-rich microbiome.</title>
        <authorList>
            <person name="Quandt C.A."/>
            <person name="Kohler A."/>
            <person name="Hesse C.N."/>
            <person name="Sharpton T.J."/>
            <person name="Martin F."/>
            <person name="Spatafora J.W."/>
        </authorList>
    </citation>
    <scope>NUCLEOTIDE SEQUENCE [LARGE SCALE GENOMIC DNA]</scope>
    <source>
        <strain evidence="9 10">OSC145934</strain>
    </source>
</reference>
<dbReference type="PANTHER" id="PTHR33048">
    <property type="entry name" value="PTH11-LIKE INTEGRAL MEMBRANE PROTEIN (AFU_ORTHOLOGUE AFUA_5G11245)"/>
    <property type="match status" value="1"/>
</dbReference>
<feature type="transmembrane region" description="Helical" evidence="7">
    <location>
        <begin position="12"/>
        <end position="31"/>
    </location>
</feature>
<sequence>MATSREHWLIFPGWSALCDFILALYPITFFWEVQLKRSVKISLCILMGLGILPGICSICKTVKLQTLSTDISAIPVENAIVIQWGTIEMWVVLIVACIPPIRPVFLLVLGKVSSSIRTISGGRTGQDSKIELRSFPEPHNAGEATANDRKPPSP</sequence>